<dbReference type="SMART" id="SM00448">
    <property type="entry name" value="REC"/>
    <property type="match status" value="1"/>
</dbReference>
<feature type="non-terminal residue" evidence="3">
    <location>
        <position position="1"/>
    </location>
</feature>
<evidence type="ECO:0000259" key="2">
    <source>
        <dbReference type="PROSITE" id="PS50110"/>
    </source>
</evidence>
<dbReference type="InterPro" id="IPR001789">
    <property type="entry name" value="Sig_transdc_resp-reg_receiver"/>
</dbReference>
<feature type="non-terminal residue" evidence="3">
    <location>
        <position position="121"/>
    </location>
</feature>
<evidence type="ECO:0000313" key="3">
    <source>
        <dbReference type="EMBL" id="SVE50507.1"/>
    </source>
</evidence>
<dbReference type="EMBL" id="UINC01221952">
    <property type="protein sequence ID" value="SVE50507.1"/>
    <property type="molecule type" value="Genomic_DNA"/>
</dbReference>
<dbReference type="GO" id="GO:0000160">
    <property type="term" value="P:phosphorelay signal transduction system"/>
    <property type="evidence" value="ECO:0007669"/>
    <property type="project" value="InterPro"/>
</dbReference>
<dbReference type="InterPro" id="IPR011006">
    <property type="entry name" value="CheY-like_superfamily"/>
</dbReference>
<accession>A0A383E0Z3</accession>
<dbReference type="PANTHER" id="PTHR44591:SF3">
    <property type="entry name" value="RESPONSE REGULATORY DOMAIN-CONTAINING PROTEIN"/>
    <property type="match status" value="1"/>
</dbReference>
<dbReference type="Gene3D" id="3.40.50.2300">
    <property type="match status" value="1"/>
</dbReference>
<name>A0A383E0Z3_9ZZZZ</name>
<dbReference type="AlphaFoldDB" id="A0A383E0Z3"/>
<dbReference type="InterPro" id="IPR050595">
    <property type="entry name" value="Bact_response_regulator"/>
</dbReference>
<dbReference type="Pfam" id="PF00072">
    <property type="entry name" value="Response_reg"/>
    <property type="match status" value="1"/>
</dbReference>
<dbReference type="PROSITE" id="PS50110">
    <property type="entry name" value="RESPONSE_REGULATORY"/>
    <property type="match status" value="1"/>
</dbReference>
<feature type="domain" description="Response regulatory" evidence="2">
    <location>
        <begin position="5"/>
        <end position="117"/>
    </location>
</feature>
<reference evidence="3" key="1">
    <citation type="submission" date="2018-05" db="EMBL/GenBank/DDBJ databases">
        <authorList>
            <person name="Lanie J.A."/>
            <person name="Ng W.-L."/>
            <person name="Kazmierczak K.M."/>
            <person name="Andrzejewski T.M."/>
            <person name="Davidsen T.M."/>
            <person name="Wayne K.J."/>
            <person name="Tettelin H."/>
            <person name="Glass J.I."/>
            <person name="Rusch D."/>
            <person name="Podicherti R."/>
            <person name="Tsui H.-C.T."/>
            <person name="Winkler M.E."/>
        </authorList>
    </citation>
    <scope>NUCLEOTIDE SEQUENCE</scope>
</reference>
<dbReference type="SUPFAM" id="SSF52172">
    <property type="entry name" value="CheY-like"/>
    <property type="match status" value="1"/>
</dbReference>
<organism evidence="3">
    <name type="scientific">marine metagenome</name>
    <dbReference type="NCBI Taxonomy" id="408172"/>
    <lineage>
        <taxon>unclassified sequences</taxon>
        <taxon>metagenomes</taxon>
        <taxon>ecological metagenomes</taxon>
    </lineage>
</organism>
<sequence>VSVEKVIIVAKEEFLRKNVGKFLRRMRIDCAEVGTIQEAHDYLGKGNFDLMLLDEELPDGSGMDFLQEINLRPSKPLVVFMGESVDAGETAMKKGAHDFLLKPFDLKFIKILVKKAGQFAQ</sequence>
<protein>
    <recommendedName>
        <fullName evidence="2">Response regulatory domain-containing protein</fullName>
    </recommendedName>
</protein>
<evidence type="ECO:0000256" key="1">
    <source>
        <dbReference type="ARBA" id="ARBA00022553"/>
    </source>
</evidence>
<proteinExistence type="predicted"/>
<keyword evidence="1" id="KW-0597">Phosphoprotein</keyword>
<gene>
    <name evidence="3" type="ORF">METZ01_LOCUS503361</name>
</gene>
<dbReference type="PANTHER" id="PTHR44591">
    <property type="entry name" value="STRESS RESPONSE REGULATOR PROTEIN 1"/>
    <property type="match status" value="1"/>
</dbReference>